<name>A0A4Y2AGJ5_ARAVE</name>
<dbReference type="EMBL" id="BGPR01000016">
    <property type="protein sequence ID" value="GBL78737.1"/>
    <property type="molecule type" value="Genomic_DNA"/>
</dbReference>
<feature type="compositionally biased region" description="Polar residues" evidence="1">
    <location>
        <begin position="99"/>
        <end position="109"/>
    </location>
</feature>
<organism evidence="2 3">
    <name type="scientific">Araneus ventricosus</name>
    <name type="common">Orbweaver spider</name>
    <name type="synonym">Epeira ventricosa</name>
    <dbReference type="NCBI Taxonomy" id="182803"/>
    <lineage>
        <taxon>Eukaryota</taxon>
        <taxon>Metazoa</taxon>
        <taxon>Ecdysozoa</taxon>
        <taxon>Arthropoda</taxon>
        <taxon>Chelicerata</taxon>
        <taxon>Arachnida</taxon>
        <taxon>Araneae</taxon>
        <taxon>Araneomorphae</taxon>
        <taxon>Entelegynae</taxon>
        <taxon>Araneoidea</taxon>
        <taxon>Araneidae</taxon>
        <taxon>Araneus</taxon>
    </lineage>
</organism>
<protein>
    <submittedName>
        <fullName evidence="2">Uncharacterized protein</fullName>
    </submittedName>
</protein>
<comment type="caution">
    <text evidence="2">The sequence shown here is derived from an EMBL/GenBank/DDBJ whole genome shotgun (WGS) entry which is preliminary data.</text>
</comment>
<feature type="region of interest" description="Disordered" evidence="1">
    <location>
        <begin position="90"/>
        <end position="109"/>
    </location>
</feature>
<sequence length="109" mass="12034">MMAEPAQLKIPNRSNVLATAENFVTVTLTAFWAPLSTVADGTDRSRCSHICPFSLHSLFKYIELEETPDTDICLLSIPDPHTTGKQLWLPLSEADSRSKGNQCSQNSEP</sequence>
<evidence type="ECO:0000313" key="2">
    <source>
        <dbReference type="EMBL" id="GBL78737.1"/>
    </source>
</evidence>
<dbReference type="Proteomes" id="UP000499080">
    <property type="component" value="Unassembled WGS sequence"/>
</dbReference>
<evidence type="ECO:0000313" key="3">
    <source>
        <dbReference type="Proteomes" id="UP000499080"/>
    </source>
</evidence>
<proteinExistence type="predicted"/>
<dbReference type="AlphaFoldDB" id="A0A4Y2AGJ5"/>
<gene>
    <name evidence="2" type="ORF">AVEN_65291_1</name>
</gene>
<reference evidence="2 3" key="1">
    <citation type="journal article" date="2019" name="Sci. Rep.">
        <title>Orb-weaving spider Araneus ventricosus genome elucidates the spidroin gene catalogue.</title>
        <authorList>
            <person name="Kono N."/>
            <person name="Nakamura H."/>
            <person name="Ohtoshi R."/>
            <person name="Moran D.A.P."/>
            <person name="Shinohara A."/>
            <person name="Yoshida Y."/>
            <person name="Fujiwara M."/>
            <person name="Mori M."/>
            <person name="Tomita M."/>
            <person name="Arakawa K."/>
        </authorList>
    </citation>
    <scope>NUCLEOTIDE SEQUENCE [LARGE SCALE GENOMIC DNA]</scope>
</reference>
<evidence type="ECO:0000256" key="1">
    <source>
        <dbReference type="SAM" id="MobiDB-lite"/>
    </source>
</evidence>
<accession>A0A4Y2AGJ5</accession>
<keyword evidence="3" id="KW-1185">Reference proteome</keyword>